<feature type="region of interest" description="Disordered" evidence="3">
    <location>
        <begin position="268"/>
        <end position="308"/>
    </location>
</feature>
<dbReference type="Proteomes" id="UP001597102">
    <property type="component" value="Unassembled WGS sequence"/>
</dbReference>
<accession>A0ABW3J9T1</accession>
<dbReference type="InterPro" id="IPR013216">
    <property type="entry name" value="Methyltransf_11"/>
</dbReference>
<evidence type="ECO:0000313" key="5">
    <source>
        <dbReference type="EMBL" id="MFD0986192.1"/>
    </source>
</evidence>
<reference evidence="6" key="1">
    <citation type="journal article" date="2019" name="Int. J. Syst. Evol. Microbiol.">
        <title>The Global Catalogue of Microorganisms (GCM) 10K type strain sequencing project: providing services to taxonomists for standard genome sequencing and annotation.</title>
        <authorList>
            <consortium name="The Broad Institute Genomics Platform"/>
            <consortium name="The Broad Institute Genome Sequencing Center for Infectious Disease"/>
            <person name="Wu L."/>
            <person name="Ma J."/>
        </authorList>
    </citation>
    <scope>NUCLEOTIDE SEQUENCE [LARGE SCALE GENOMIC DNA]</scope>
    <source>
        <strain evidence="6">CCUG 61697</strain>
    </source>
</reference>
<evidence type="ECO:0000259" key="4">
    <source>
        <dbReference type="Pfam" id="PF08241"/>
    </source>
</evidence>
<evidence type="ECO:0000256" key="2">
    <source>
        <dbReference type="ARBA" id="ARBA00022679"/>
    </source>
</evidence>
<keyword evidence="6" id="KW-1185">Reference proteome</keyword>
<dbReference type="InterPro" id="IPR050602">
    <property type="entry name" value="Malonyl-ACP_OMT"/>
</dbReference>
<dbReference type="SUPFAM" id="SSF53335">
    <property type="entry name" value="S-adenosyl-L-methionine-dependent methyltransferases"/>
    <property type="match status" value="1"/>
</dbReference>
<dbReference type="RefSeq" id="WP_379085851.1">
    <property type="nucleotide sequence ID" value="NZ_JBHTJO010000001.1"/>
</dbReference>
<keyword evidence="2" id="KW-0808">Transferase</keyword>
<protein>
    <submittedName>
        <fullName evidence="5">Methyltransferase domain-containing protein</fullName>
    </submittedName>
</protein>
<dbReference type="Gene3D" id="3.40.50.150">
    <property type="entry name" value="Vaccinia Virus protein VP39"/>
    <property type="match status" value="1"/>
</dbReference>
<dbReference type="Pfam" id="PF08241">
    <property type="entry name" value="Methyltransf_11"/>
    <property type="match status" value="1"/>
</dbReference>
<sequence length="308" mass="33890">MSDPARLFDRGLLRQRRDRHAGVHARHDFLFAHSAEEIAGRLQAILHDFPLALDLGAHQGRHGRGIADNPKIGQVIYGELSEKLARACPRPAVVCDEERLPFADDSLDLVVSGLALHHVNDLPGALIQIRRALKPDGLVMASLLGTRSLEELREVLIVAEAEEQGGASPRIAPFPDIREAGALLQRAGFALPVTDTETLTVSYESLADLLNEIRGMGAANVLNERRRTPLLRRTLRRAENIYRERFSLPDGRIKASFEIIYLSGWAPAPTQQKPLKPGSAKQRLSDALQTEEKPAGEKAGFHSPSEES</sequence>
<dbReference type="InterPro" id="IPR029063">
    <property type="entry name" value="SAM-dependent_MTases_sf"/>
</dbReference>
<dbReference type="GO" id="GO:0008168">
    <property type="term" value="F:methyltransferase activity"/>
    <property type="evidence" value="ECO:0007669"/>
    <property type="project" value="UniProtKB-KW"/>
</dbReference>
<evidence type="ECO:0000256" key="1">
    <source>
        <dbReference type="ARBA" id="ARBA00022603"/>
    </source>
</evidence>
<comment type="caution">
    <text evidence="5">The sequence shown here is derived from an EMBL/GenBank/DDBJ whole genome shotgun (WGS) entry which is preliminary data.</text>
</comment>
<name>A0ABW3J9T1_9HYPH</name>
<keyword evidence="1 5" id="KW-0489">Methyltransferase</keyword>
<feature type="compositionally biased region" description="Basic and acidic residues" evidence="3">
    <location>
        <begin position="290"/>
        <end position="300"/>
    </location>
</feature>
<proteinExistence type="predicted"/>
<organism evidence="5 6">
    <name type="scientific">Methyloligella solikamskensis</name>
    <dbReference type="NCBI Taxonomy" id="1177756"/>
    <lineage>
        <taxon>Bacteria</taxon>
        <taxon>Pseudomonadati</taxon>
        <taxon>Pseudomonadota</taxon>
        <taxon>Alphaproteobacteria</taxon>
        <taxon>Hyphomicrobiales</taxon>
        <taxon>Hyphomicrobiaceae</taxon>
        <taxon>Methyloligella</taxon>
    </lineage>
</organism>
<evidence type="ECO:0000313" key="6">
    <source>
        <dbReference type="Proteomes" id="UP001597102"/>
    </source>
</evidence>
<dbReference type="CDD" id="cd02440">
    <property type="entry name" value="AdoMet_MTases"/>
    <property type="match status" value="1"/>
</dbReference>
<dbReference type="EMBL" id="JBHTJO010000001">
    <property type="protein sequence ID" value="MFD0986192.1"/>
    <property type="molecule type" value="Genomic_DNA"/>
</dbReference>
<evidence type="ECO:0000256" key="3">
    <source>
        <dbReference type="SAM" id="MobiDB-lite"/>
    </source>
</evidence>
<dbReference type="GO" id="GO:0032259">
    <property type="term" value="P:methylation"/>
    <property type="evidence" value="ECO:0007669"/>
    <property type="project" value="UniProtKB-KW"/>
</dbReference>
<dbReference type="PANTHER" id="PTHR13090:SF1">
    <property type="entry name" value="ARGININE-HYDROXYLASE NDUFAF5, MITOCHONDRIAL"/>
    <property type="match status" value="1"/>
</dbReference>
<gene>
    <name evidence="5" type="ORF">ACFQ2F_03665</name>
</gene>
<feature type="domain" description="Methyltransferase type 11" evidence="4">
    <location>
        <begin position="53"/>
        <end position="140"/>
    </location>
</feature>
<dbReference type="PANTHER" id="PTHR13090">
    <property type="entry name" value="ARGININE-HYDROXYLASE NDUFAF5, MITOCHONDRIAL"/>
    <property type="match status" value="1"/>
</dbReference>